<keyword evidence="2" id="KW-1185">Reference proteome</keyword>
<protein>
    <submittedName>
        <fullName evidence="1">Uncharacterized protein</fullName>
    </submittedName>
</protein>
<gene>
    <name evidence="1" type="ORF">DFR35_0299</name>
</gene>
<evidence type="ECO:0000313" key="1">
    <source>
        <dbReference type="EMBL" id="RLJ67749.1"/>
    </source>
</evidence>
<dbReference type="AlphaFoldDB" id="A0A497XNG0"/>
<dbReference type="EMBL" id="RCCI01000004">
    <property type="protein sequence ID" value="RLJ67749.1"/>
    <property type="molecule type" value="Genomic_DNA"/>
</dbReference>
<dbReference type="Proteomes" id="UP000268908">
    <property type="component" value="Unassembled WGS sequence"/>
</dbReference>
<organism evidence="1 2">
    <name type="scientific">Sulfurisoma sediminicola</name>
    <dbReference type="NCBI Taxonomy" id="1381557"/>
    <lineage>
        <taxon>Bacteria</taxon>
        <taxon>Pseudomonadati</taxon>
        <taxon>Pseudomonadota</taxon>
        <taxon>Betaproteobacteria</taxon>
        <taxon>Nitrosomonadales</taxon>
        <taxon>Sterolibacteriaceae</taxon>
        <taxon>Sulfurisoma</taxon>
    </lineage>
</organism>
<reference evidence="1 2" key="1">
    <citation type="submission" date="2018-10" db="EMBL/GenBank/DDBJ databases">
        <title>Genomic Encyclopedia of Type Strains, Phase IV (KMG-IV): sequencing the most valuable type-strain genomes for metagenomic binning, comparative biology and taxonomic classification.</title>
        <authorList>
            <person name="Goeker M."/>
        </authorList>
    </citation>
    <scope>NUCLEOTIDE SEQUENCE [LARGE SCALE GENOMIC DNA]</scope>
    <source>
        <strain evidence="1 2">DSM 26916</strain>
    </source>
</reference>
<dbReference type="RefSeq" id="WP_165904731.1">
    <property type="nucleotide sequence ID" value="NZ_BHVV01000001.1"/>
</dbReference>
<proteinExistence type="predicted"/>
<sequence length="48" mass="5404">MQQAFGAGRPGIFPKGVFFYRFHEEADEALLDALAKRMAKIALARRHA</sequence>
<evidence type="ECO:0000313" key="2">
    <source>
        <dbReference type="Proteomes" id="UP000268908"/>
    </source>
</evidence>
<comment type="caution">
    <text evidence="1">The sequence shown here is derived from an EMBL/GenBank/DDBJ whole genome shotgun (WGS) entry which is preliminary data.</text>
</comment>
<accession>A0A497XNG0</accession>
<name>A0A497XNG0_9PROT</name>